<dbReference type="Pfam" id="PF03193">
    <property type="entry name" value="RsgA_GTPase"/>
    <property type="match status" value="1"/>
</dbReference>
<comment type="subcellular location">
    <subcellularLocation>
        <location evidence="10">Cytoplasm</location>
    </subcellularLocation>
</comment>
<protein>
    <recommendedName>
        <fullName evidence="10">Small ribosomal subunit biogenesis GTPase RsgA</fullName>
        <ecNumber evidence="10">3.6.1.-</ecNumber>
    </recommendedName>
</protein>
<comment type="function">
    <text evidence="10">One of several proteins that assist in the late maturation steps of the functional core of the 30S ribosomal subunit. Helps release RbfA from mature subunits. May play a role in the assembly of ribosomal proteins into the subunit. Circularly permuted GTPase that catalyzes slow GTP hydrolysis, GTPase activity is stimulated by the 30S ribosomal subunit.</text>
</comment>
<keyword evidence="1 10" id="KW-0963">Cytoplasm</keyword>
<dbReference type="GO" id="GO:0042274">
    <property type="term" value="P:ribosomal small subunit biogenesis"/>
    <property type="evidence" value="ECO:0007669"/>
    <property type="project" value="UniProtKB-UniRule"/>
</dbReference>
<dbReference type="Gene3D" id="2.40.50.140">
    <property type="entry name" value="Nucleic acid-binding proteins"/>
    <property type="match status" value="1"/>
</dbReference>
<evidence type="ECO:0000256" key="4">
    <source>
        <dbReference type="ARBA" id="ARBA00022730"/>
    </source>
</evidence>
<evidence type="ECO:0000259" key="11">
    <source>
        <dbReference type="PROSITE" id="PS50936"/>
    </source>
</evidence>
<evidence type="ECO:0000256" key="8">
    <source>
        <dbReference type="ARBA" id="ARBA00022884"/>
    </source>
</evidence>
<dbReference type="HAMAP" id="MF_01820">
    <property type="entry name" value="GTPase_RsgA"/>
    <property type="match status" value="1"/>
</dbReference>
<dbReference type="EC" id="3.6.1.-" evidence="10"/>
<sequence>MDNKIKIEYLDIARVIVEYKGVYKVKNKKGEYLAKITGKQMFRAFSREDYPAVGDFVAIKVLDGEHATIEKILPRKTVIKRSHGDKSRTFGKNKAQIIATNIDVAFIVESVDRDFSLNRFERYCTLASDGGVKPVIVLNKTDLIAKEELETKLAEIKNRFKEIEIIKTSTVNDEGLRELKAFIEKDKTYCFLGSSGVGKSSLINKLLGKNIIKTEDISLRTDRGKHATTKREMYFLENGAIVIDNPGMREVGMTDASAGINSLFDEITVLAKQCKFADCTHINEPGCQVLQAMESGQLDAEKYSNYINLKKENEYYEMTELEKRKKDRQFGKFIKKTKKELKDFRHKD</sequence>
<dbReference type="GO" id="GO:0003924">
    <property type="term" value="F:GTPase activity"/>
    <property type="evidence" value="ECO:0007669"/>
    <property type="project" value="UniProtKB-UniRule"/>
</dbReference>
<dbReference type="InterPro" id="IPR012340">
    <property type="entry name" value="NA-bd_OB-fold"/>
</dbReference>
<evidence type="ECO:0000313" key="14">
    <source>
        <dbReference type="Proteomes" id="UP000034793"/>
    </source>
</evidence>
<dbReference type="GO" id="GO:0005525">
    <property type="term" value="F:GTP binding"/>
    <property type="evidence" value="ECO:0007669"/>
    <property type="project" value="UniProtKB-UniRule"/>
</dbReference>
<keyword evidence="8 10" id="KW-0694">RNA-binding</keyword>
<keyword evidence="4 10" id="KW-0699">rRNA-binding</keyword>
<keyword evidence="2 10" id="KW-0690">Ribosome biogenesis</keyword>
<dbReference type="EMBL" id="LBXL01000036">
    <property type="protein sequence ID" value="KKR29114.1"/>
    <property type="molecule type" value="Genomic_DNA"/>
</dbReference>
<dbReference type="PATRIC" id="fig|1618552.3.peg.848"/>
<evidence type="ECO:0000256" key="6">
    <source>
        <dbReference type="ARBA" id="ARBA00022801"/>
    </source>
</evidence>
<dbReference type="Gene3D" id="1.10.40.50">
    <property type="entry name" value="Probable gtpase engc, domain 3"/>
    <property type="match status" value="1"/>
</dbReference>
<dbReference type="PROSITE" id="PS51721">
    <property type="entry name" value="G_CP"/>
    <property type="match status" value="1"/>
</dbReference>
<evidence type="ECO:0000256" key="9">
    <source>
        <dbReference type="ARBA" id="ARBA00023134"/>
    </source>
</evidence>
<dbReference type="PANTHER" id="PTHR32120:SF10">
    <property type="entry name" value="SMALL RIBOSOMAL SUBUNIT BIOGENESIS GTPASE RSGA"/>
    <property type="match status" value="1"/>
</dbReference>
<dbReference type="InterPro" id="IPR010914">
    <property type="entry name" value="RsgA_GTPase_dom"/>
</dbReference>
<gene>
    <name evidence="10" type="primary">rsgA</name>
    <name evidence="13" type="ORF">UT61_C0036G0005</name>
</gene>
<keyword evidence="5 10" id="KW-0547">Nucleotide-binding</keyword>
<feature type="binding site" evidence="10">
    <location>
        <position position="274"/>
    </location>
    <ligand>
        <name>Zn(2+)</name>
        <dbReference type="ChEBI" id="CHEBI:29105"/>
    </ligand>
</feature>
<dbReference type="Proteomes" id="UP000034793">
    <property type="component" value="Unassembled WGS sequence"/>
</dbReference>
<dbReference type="GO" id="GO:0046872">
    <property type="term" value="F:metal ion binding"/>
    <property type="evidence" value="ECO:0007669"/>
    <property type="project" value="UniProtKB-KW"/>
</dbReference>
<dbReference type="InterPro" id="IPR004881">
    <property type="entry name" value="Ribosome_biogen_GTPase_RsgA"/>
</dbReference>
<dbReference type="InterPro" id="IPR030378">
    <property type="entry name" value="G_CP_dom"/>
</dbReference>
<feature type="binding site" evidence="10">
    <location>
        <begin position="139"/>
        <end position="142"/>
    </location>
    <ligand>
        <name>GTP</name>
        <dbReference type="ChEBI" id="CHEBI:37565"/>
    </ligand>
</feature>
<evidence type="ECO:0000313" key="13">
    <source>
        <dbReference type="EMBL" id="KKR29114.1"/>
    </source>
</evidence>
<feature type="domain" description="EngC GTPase" evidence="11">
    <location>
        <begin position="100"/>
        <end position="249"/>
    </location>
</feature>
<feature type="binding site" evidence="10">
    <location>
        <position position="287"/>
    </location>
    <ligand>
        <name>Zn(2+)</name>
        <dbReference type="ChEBI" id="CHEBI:29105"/>
    </ligand>
</feature>
<evidence type="ECO:0000256" key="5">
    <source>
        <dbReference type="ARBA" id="ARBA00022741"/>
    </source>
</evidence>
<comment type="cofactor">
    <cofactor evidence="10">
        <name>Zn(2+)</name>
        <dbReference type="ChEBI" id="CHEBI:29105"/>
    </cofactor>
    <text evidence="10">Binds 1 zinc ion per subunit.</text>
</comment>
<keyword evidence="6 10" id="KW-0378">Hydrolase</keyword>
<evidence type="ECO:0000256" key="3">
    <source>
        <dbReference type="ARBA" id="ARBA00022723"/>
    </source>
</evidence>
<keyword evidence="9 10" id="KW-0342">GTP-binding</keyword>
<proteinExistence type="inferred from homology"/>
<keyword evidence="7 10" id="KW-0862">Zinc</keyword>
<evidence type="ECO:0000259" key="12">
    <source>
        <dbReference type="PROSITE" id="PS51721"/>
    </source>
</evidence>
<feature type="binding site" evidence="10">
    <location>
        <begin position="193"/>
        <end position="201"/>
    </location>
    <ligand>
        <name>GTP</name>
        <dbReference type="ChEBI" id="CHEBI:37565"/>
    </ligand>
</feature>
<dbReference type="NCBIfam" id="TIGR00157">
    <property type="entry name" value="ribosome small subunit-dependent GTPase A"/>
    <property type="match status" value="1"/>
</dbReference>
<evidence type="ECO:0000256" key="7">
    <source>
        <dbReference type="ARBA" id="ARBA00022833"/>
    </source>
</evidence>
<feature type="binding site" evidence="10">
    <location>
        <position position="281"/>
    </location>
    <ligand>
        <name>Zn(2+)</name>
        <dbReference type="ChEBI" id="CHEBI:29105"/>
    </ligand>
</feature>
<comment type="similarity">
    <text evidence="10">Belongs to the TRAFAC class YlqF/YawG GTPase family. RsgA subfamily.</text>
</comment>
<dbReference type="GO" id="GO:0005737">
    <property type="term" value="C:cytoplasm"/>
    <property type="evidence" value="ECO:0007669"/>
    <property type="project" value="UniProtKB-SubCell"/>
</dbReference>
<dbReference type="SUPFAM" id="SSF52540">
    <property type="entry name" value="P-loop containing nucleoside triphosphate hydrolases"/>
    <property type="match status" value="1"/>
</dbReference>
<evidence type="ECO:0000256" key="1">
    <source>
        <dbReference type="ARBA" id="ARBA00022490"/>
    </source>
</evidence>
<dbReference type="InterPro" id="IPR027417">
    <property type="entry name" value="P-loop_NTPase"/>
</dbReference>
<feature type="binding site" evidence="10">
    <location>
        <position position="279"/>
    </location>
    <ligand>
        <name>Zn(2+)</name>
        <dbReference type="ChEBI" id="CHEBI:29105"/>
    </ligand>
</feature>
<dbReference type="GO" id="GO:0019843">
    <property type="term" value="F:rRNA binding"/>
    <property type="evidence" value="ECO:0007669"/>
    <property type="project" value="UniProtKB-KW"/>
</dbReference>
<dbReference type="PANTHER" id="PTHR32120">
    <property type="entry name" value="SMALL RIBOSOMAL SUBUNIT BIOGENESIS GTPASE RSGA"/>
    <property type="match status" value="1"/>
</dbReference>
<reference evidence="13 14" key="1">
    <citation type="journal article" date="2015" name="Nature">
        <title>rRNA introns, odd ribosomes, and small enigmatic genomes across a large radiation of phyla.</title>
        <authorList>
            <person name="Brown C.T."/>
            <person name="Hug L.A."/>
            <person name="Thomas B.C."/>
            <person name="Sharon I."/>
            <person name="Castelle C.J."/>
            <person name="Singh A."/>
            <person name="Wilkins M.J."/>
            <person name="Williams K.H."/>
            <person name="Banfield J.F."/>
        </authorList>
    </citation>
    <scope>NUCLEOTIDE SEQUENCE [LARGE SCALE GENOMIC DNA]</scope>
</reference>
<accession>A0A0G0PLS0</accession>
<dbReference type="CDD" id="cd01854">
    <property type="entry name" value="YjeQ_EngC"/>
    <property type="match status" value="1"/>
</dbReference>
<feature type="domain" description="CP-type G" evidence="12">
    <location>
        <begin position="92"/>
        <end position="251"/>
    </location>
</feature>
<comment type="caution">
    <text evidence="13">The sequence shown here is derived from an EMBL/GenBank/DDBJ whole genome shotgun (WGS) entry which is preliminary data.</text>
</comment>
<dbReference type="SUPFAM" id="SSF50249">
    <property type="entry name" value="Nucleic acid-binding proteins"/>
    <property type="match status" value="1"/>
</dbReference>
<evidence type="ECO:0000256" key="10">
    <source>
        <dbReference type="HAMAP-Rule" id="MF_01820"/>
    </source>
</evidence>
<dbReference type="AlphaFoldDB" id="A0A0G0PLS0"/>
<name>A0A0G0PLS0_9BACT</name>
<comment type="subunit">
    <text evidence="10">Monomer. Associates with 30S ribosomal subunit, binds 16S rRNA.</text>
</comment>
<dbReference type="Gene3D" id="3.40.50.300">
    <property type="entry name" value="P-loop containing nucleotide triphosphate hydrolases"/>
    <property type="match status" value="1"/>
</dbReference>
<keyword evidence="3 10" id="KW-0479">Metal-binding</keyword>
<dbReference type="PROSITE" id="PS50936">
    <property type="entry name" value="ENGC_GTPASE"/>
    <property type="match status" value="1"/>
</dbReference>
<evidence type="ECO:0000256" key="2">
    <source>
        <dbReference type="ARBA" id="ARBA00022517"/>
    </source>
</evidence>
<organism evidence="13 14">
    <name type="scientific">Candidatus Woesebacteria bacterium GW2011_GWA1_39_8</name>
    <dbReference type="NCBI Taxonomy" id="1618552"/>
    <lineage>
        <taxon>Bacteria</taxon>
        <taxon>Candidatus Woeseibacteriota</taxon>
    </lineage>
</organism>